<evidence type="ECO:0000313" key="1">
    <source>
        <dbReference type="EMBL" id="KAF3602317.1"/>
    </source>
</evidence>
<evidence type="ECO:0000313" key="2">
    <source>
        <dbReference type="Proteomes" id="UP000712600"/>
    </source>
</evidence>
<sequence>MILRKSHSTTNIQGPLLGRRPMDADLCPIFDEEDDHLDDDLGPTFDEKALSVTSIIMENQLCFDPGTTPTPLSADIEEHYEKLDLIDSLPEMFVKISSQDVKRFGFDKVKEFRVSNSIFENMINSFQVFELDKLSDQKRFQNGNNIHSDLVLSFDQFLKHSKGFDHLEKLKRVLHVQGKETLISYLNKYMSCTYDPSILVSALIVHDKHVQSPRSVRNISIGRVYQSGIWRCMYSRKMTSKLQGTEMRVDKLDELSELSDTTLELDELSDTTLELDDSKQTSLFRWTCASYQETDRNPSFVGLVRHIKQQPKSGVSPGTWAFPPFRANPVDGFPSKSCPNGLATIRSFCRVPELVEFHLPEAGEVAGSPPEGYFTCYEAYLIQCHQWFPIPEVIVRLFDRFKLSVSQINPCGLQHIVGILVLSYELGMTLDVDHLEAMLKPWGNSAIVQLRPRPNMTIITEFVSNNHDWKEHFFFVRVNDASVEENDIPIFRTRRGRKGIPDRVSASFDFDDVRSYVLVFHFADTNPLPPNLEVLRIARDLLRGGPSFWPMFTPKRVRRAVTLHHSRFQPDLPVEEGSESSMDGFVMCEVRARTEKSRSRKDKHVIIDDDVADGQCFLGNILRNYLNSEAGGSGGEQINLDGLLDFDFPPAEGGSSEVPKFTKTSRMALLIMNRALDASNQEACKAQFRAEMADKEIARLKDELECSFRRERGSAQTEVRRAYRRGKRERCLKLCKTVVTGSRASLGSLRGVIRFPDMERIWLQWDLIPVSPDMVEAETGAPDETVEVNQTTAPLDVNDYSIGRSMTGRRNILSGSRIFLISCLETLETSGLGLGQDLGLITTLGDAMTTSTYVSYIVFDLILSRFTVRDMFSAYVTCIVGIEHLSGDNF</sequence>
<dbReference type="PANTHER" id="PTHR31099">
    <property type="entry name" value="OS06G0165300 PROTEIN"/>
    <property type="match status" value="1"/>
</dbReference>
<protein>
    <submittedName>
        <fullName evidence="1">Uncharacterized protein</fullName>
    </submittedName>
</protein>
<comment type="caution">
    <text evidence="1">The sequence shown here is derived from an EMBL/GenBank/DDBJ whole genome shotgun (WGS) entry which is preliminary data.</text>
</comment>
<organism evidence="1 2">
    <name type="scientific">Brassica cretica</name>
    <name type="common">Mustard</name>
    <dbReference type="NCBI Taxonomy" id="69181"/>
    <lineage>
        <taxon>Eukaryota</taxon>
        <taxon>Viridiplantae</taxon>
        <taxon>Streptophyta</taxon>
        <taxon>Embryophyta</taxon>
        <taxon>Tracheophyta</taxon>
        <taxon>Spermatophyta</taxon>
        <taxon>Magnoliopsida</taxon>
        <taxon>eudicotyledons</taxon>
        <taxon>Gunneridae</taxon>
        <taxon>Pentapetalae</taxon>
        <taxon>rosids</taxon>
        <taxon>malvids</taxon>
        <taxon>Brassicales</taxon>
        <taxon>Brassicaceae</taxon>
        <taxon>Brassiceae</taxon>
        <taxon>Brassica</taxon>
    </lineage>
</organism>
<dbReference type="PANTHER" id="PTHR31099:SF37">
    <property type="entry name" value="MYOSIN HEAVY CHAIN-LIKE PROTEIN"/>
    <property type="match status" value="1"/>
</dbReference>
<accession>A0A8S9SN73</accession>
<reference evidence="1" key="1">
    <citation type="submission" date="2019-12" db="EMBL/GenBank/DDBJ databases">
        <title>Genome sequencing and annotation of Brassica cretica.</title>
        <authorList>
            <person name="Studholme D.J."/>
            <person name="Sarris P."/>
        </authorList>
    </citation>
    <scope>NUCLEOTIDE SEQUENCE</scope>
    <source>
        <strain evidence="1">PFS-109/04</strain>
        <tissue evidence="1">Leaf</tissue>
    </source>
</reference>
<dbReference type="Proteomes" id="UP000712600">
    <property type="component" value="Unassembled WGS sequence"/>
</dbReference>
<proteinExistence type="predicted"/>
<dbReference type="EMBL" id="QGKX02000004">
    <property type="protein sequence ID" value="KAF3602317.1"/>
    <property type="molecule type" value="Genomic_DNA"/>
</dbReference>
<gene>
    <name evidence="1" type="ORF">F2Q69_00035297</name>
</gene>
<dbReference type="AlphaFoldDB" id="A0A8S9SN73"/>
<name>A0A8S9SN73_BRACR</name>